<evidence type="ECO:0000313" key="2">
    <source>
        <dbReference type="Proteomes" id="UP000278746"/>
    </source>
</evidence>
<dbReference type="RefSeq" id="WP_122897127.1">
    <property type="nucleotide sequence ID" value="NZ_RHIB01000001.1"/>
</dbReference>
<dbReference type="OrthoDB" id="2943211at2"/>
<accession>A0A3M7TVD5</accession>
<dbReference type="EMBL" id="RHIB01000001">
    <property type="protein sequence ID" value="RNA69610.1"/>
    <property type="molecule type" value="Genomic_DNA"/>
</dbReference>
<comment type="caution">
    <text evidence="1">The sequence shown here is derived from an EMBL/GenBank/DDBJ whole genome shotgun (WGS) entry which is preliminary data.</text>
</comment>
<sequence>MEKNQNFRNGLLVDGVEEYMNSYRAEIAEEFGVYRSVGESDQITQNATRSVIEKLKKDKK</sequence>
<gene>
    <name evidence="1" type="ORF">EBO34_06640</name>
</gene>
<evidence type="ECO:0000313" key="1">
    <source>
        <dbReference type="EMBL" id="RNA69610.1"/>
    </source>
</evidence>
<organism evidence="1 2">
    <name type="scientific">Alteribacter keqinensis</name>
    <dbReference type="NCBI Taxonomy" id="2483800"/>
    <lineage>
        <taxon>Bacteria</taxon>
        <taxon>Bacillati</taxon>
        <taxon>Bacillota</taxon>
        <taxon>Bacilli</taxon>
        <taxon>Bacillales</taxon>
        <taxon>Bacillaceae</taxon>
        <taxon>Alteribacter</taxon>
    </lineage>
</organism>
<name>A0A3M7TVD5_9BACI</name>
<protein>
    <submittedName>
        <fullName evidence="1">Uncharacterized protein</fullName>
    </submittedName>
</protein>
<dbReference type="Proteomes" id="UP000278746">
    <property type="component" value="Unassembled WGS sequence"/>
</dbReference>
<keyword evidence="2" id="KW-1185">Reference proteome</keyword>
<proteinExistence type="predicted"/>
<dbReference type="AlphaFoldDB" id="A0A3M7TVD5"/>
<reference evidence="1 2" key="1">
    <citation type="submission" date="2018-10" db="EMBL/GenBank/DDBJ databases">
        <title>Bacillus Keqinensis sp. nov., a moderately halophilic bacterium isolated from a saline-alkaline lake.</title>
        <authorList>
            <person name="Wang H."/>
        </authorList>
    </citation>
    <scope>NUCLEOTIDE SEQUENCE [LARGE SCALE GENOMIC DNA]</scope>
    <source>
        <strain evidence="1 2">KQ-3</strain>
    </source>
</reference>